<evidence type="ECO:0000256" key="7">
    <source>
        <dbReference type="SAM" id="Phobius"/>
    </source>
</evidence>
<evidence type="ECO:0000256" key="1">
    <source>
        <dbReference type="ARBA" id="ARBA00001933"/>
    </source>
</evidence>
<evidence type="ECO:0000256" key="4">
    <source>
        <dbReference type="ARBA" id="ARBA00022898"/>
    </source>
</evidence>
<dbReference type="InterPro" id="IPR036052">
    <property type="entry name" value="TrpB-like_PALP_sf"/>
</dbReference>
<dbReference type="PROSITE" id="PS00165">
    <property type="entry name" value="DEHYDRATASE_SER_THR"/>
    <property type="match status" value="1"/>
</dbReference>
<sequence length="512" mass="56547">MAPSVTYSSTRGSATEASSSFREVVLAGLCKDKGLFVPDTIPTVGRGELESWRTLNYAELSTRILAKYIGPDQVPAEDLSRIITTACGNFRHPQVTPLQKVNGHYVLELFHGPTFAFKDVALQMLGGFFEYFLKQGSNGGRLAVLGATSGDTGSAAIAGLRGKEGVDCVILYPKGRVSEIQERQMTTIMDENIHCCAVEGTFDDCQDIVKGAFQDAAFRDEVKLGAVNSINWARVLAQTTYYFWSYLRVTDTNKEPGTKVSFSVPTGNFGDILAGYYCRRMGLPIGELVVATNENDILHRFFQNGDYSRRDINKTISPSMDICVSSNFERYLFHLMDDDPEKLSNLMKAFEATSRLTLSGRTLARAQEDFKSAKCDTAQTLDVIKTYKEKHGYMLCPHSAVGVSALDQLDMVKDTSVALATAHEAKFPDAVKMAVNPLPEAPPELARLWKMKTRSQVCDNDLAAVEDFMRKRIRERLERGKAVVQYGKWVLGGAFVAAVLGVVAVAVTRRKR</sequence>
<accession>A0ABQ6MRN3</accession>
<keyword evidence="7" id="KW-1133">Transmembrane helix</keyword>
<dbReference type="SUPFAM" id="SSF53686">
    <property type="entry name" value="Tryptophan synthase beta subunit-like PLP-dependent enzymes"/>
    <property type="match status" value="1"/>
</dbReference>
<evidence type="ECO:0000256" key="5">
    <source>
        <dbReference type="ARBA" id="ARBA00023239"/>
    </source>
</evidence>
<dbReference type="Gene3D" id="3.90.1380.10">
    <property type="entry name" value="Threonine synthase, N-terminal domain"/>
    <property type="match status" value="1"/>
</dbReference>
<keyword evidence="7" id="KW-0812">Transmembrane</keyword>
<name>A0ABQ6MRN3_9STRA</name>
<comment type="caution">
    <text evidence="9">The sequence shown here is derived from an EMBL/GenBank/DDBJ whole genome shotgun (WGS) entry which is preliminary data.</text>
</comment>
<protein>
    <recommendedName>
        <fullName evidence="8">Threonine synthase N-terminal domain-containing protein</fullName>
    </recommendedName>
</protein>
<dbReference type="Proteomes" id="UP001165060">
    <property type="component" value="Unassembled WGS sequence"/>
</dbReference>
<keyword evidence="10" id="KW-1185">Reference proteome</keyword>
<comment type="similarity">
    <text evidence="2">Belongs to the threonine synthase family.</text>
</comment>
<dbReference type="NCBIfam" id="TIGR00260">
    <property type="entry name" value="thrC"/>
    <property type="match status" value="1"/>
</dbReference>
<dbReference type="InterPro" id="IPR051166">
    <property type="entry name" value="Threonine_Synthase"/>
</dbReference>
<dbReference type="Pfam" id="PF24857">
    <property type="entry name" value="THR4_C"/>
    <property type="match status" value="1"/>
</dbReference>
<dbReference type="InterPro" id="IPR004450">
    <property type="entry name" value="Thr_synthase-like"/>
</dbReference>
<dbReference type="Pfam" id="PF14821">
    <property type="entry name" value="Thr_synth_N"/>
    <property type="match status" value="1"/>
</dbReference>
<gene>
    <name evidence="9" type="ORF">TeGR_g3145</name>
</gene>
<feature type="transmembrane region" description="Helical" evidence="7">
    <location>
        <begin position="486"/>
        <end position="507"/>
    </location>
</feature>
<dbReference type="PANTHER" id="PTHR42690">
    <property type="entry name" value="THREONINE SYNTHASE FAMILY MEMBER"/>
    <property type="match status" value="1"/>
</dbReference>
<evidence type="ECO:0000256" key="2">
    <source>
        <dbReference type="ARBA" id="ARBA00005517"/>
    </source>
</evidence>
<dbReference type="InterPro" id="IPR000634">
    <property type="entry name" value="Ser/Thr_deHydtase_PyrdxlP-BS"/>
</dbReference>
<dbReference type="PANTHER" id="PTHR42690:SF1">
    <property type="entry name" value="THREONINE SYNTHASE-LIKE 2"/>
    <property type="match status" value="1"/>
</dbReference>
<evidence type="ECO:0000256" key="6">
    <source>
        <dbReference type="ARBA" id="ARBA00029440"/>
    </source>
</evidence>
<evidence type="ECO:0000313" key="9">
    <source>
        <dbReference type="EMBL" id="GMI31698.1"/>
    </source>
</evidence>
<organism evidence="9 10">
    <name type="scientific">Tetraparma gracilis</name>
    <dbReference type="NCBI Taxonomy" id="2962635"/>
    <lineage>
        <taxon>Eukaryota</taxon>
        <taxon>Sar</taxon>
        <taxon>Stramenopiles</taxon>
        <taxon>Ochrophyta</taxon>
        <taxon>Bolidophyceae</taxon>
        <taxon>Parmales</taxon>
        <taxon>Triparmaceae</taxon>
        <taxon>Tetraparma</taxon>
    </lineage>
</organism>
<keyword evidence="3" id="KW-0028">Amino-acid biosynthesis</keyword>
<keyword evidence="5" id="KW-0456">Lyase</keyword>
<dbReference type="EMBL" id="BRYB01003160">
    <property type="protein sequence ID" value="GMI31698.1"/>
    <property type="molecule type" value="Genomic_DNA"/>
</dbReference>
<dbReference type="InterPro" id="IPR029144">
    <property type="entry name" value="Thr_synth_N"/>
</dbReference>
<keyword evidence="7" id="KW-0472">Membrane</keyword>
<evidence type="ECO:0000256" key="3">
    <source>
        <dbReference type="ARBA" id="ARBA00022605"/>
    </source>
</evidence>
<dbReference type="InterPro" id="IPR037158">
    <property type="entry name" value="Thr_synth_N_sf"/>
</dbReference>
<comment type="pathway">
    <text evidence="6">Amino-acid biosynthesis.</text>
</comment>
<evidence type="ECO:0000313" key="10">
    <source>
        <dbReference type="Proteomes" id="UP001165060"/>
    </source>
</evidence>
<feature type="domain" description="Threonine synthase N-terminal" evidence="8">
    <location>
        <begin position="6"/>
        <end position="86"/>
    </location>
</feature>
<proteinExistence type="inferred from homology"/>
<keyword evidence="4" id="KW-0663">Pyridoxal phosphate</keyword>
<dbReference type="Gene3D" id="3.40.50.1100">
    <property type="match status" value="2"/>
</dbReference>
<comment type="cofactor">
    <cofactor evidence="1">
        <name>pyridoxal 5'-phosphate</name>
        <dbReference type="ChEBI" id="CHEBI:597326"/>
    </cofactor>
</comment>
<dbReference type="CDD" id="cd01560">
    <property type="entry name" value="Thr-synth_2"/>
    <property type="match status" value="1"/>
</dbReference>
<reference evidence="9 10" key="1">
    <citation type="journal article" date="2023" name="Commun. Biol.">
        <title>Genome analysis of Parmales, the sister group of diatoms, reveals the evolutionary specialization of diatoms from phago-mixotrophs to photoautotrophs.</title>
        <authorList>
            <person name="Ban H."/>
            <person name="Sato S."/>
            <person name="Yoshikawa S."/>
            <person name="Yamada K."/>
            <person name="Nakamura Y."/>
            <person name="Ichinomiya M."/>
            <person name="Sato N."/>
            <person name="Blanc-Mathieu R."/>
            <person name="Endo H."/>
            <person name="Kuwata A."/>
            <person name="Ogata H."/>
        </authorList>
    </citation>
    <scope>NUCLEOTIDE SEQUENCE [LARGE SCALE GENOMIC DNA]</scope>
</reference>
<evidence type="ECO:0000259" key="8">
    <source>
        <dbReference type="Pfam" id="PF14821"/>
    </source>
</evidence>